<comment type="caution">
    <text evidence="5">The sequence shown here is derived from an EMBL/GenBank/DDBJ whole genome shotgun (WGS) entry which is preliminary data.</text>
</comment>
<dbReference type="Pfam" id="PF18318">
    <property type="entry name" value="Gln-synt_C-ter"/>
    <property type="match status" value="1"/>
</dbReference>
<dbReference type="AlphaFoldDB" id="A0A0F0CM25"/>
<evidence type="ECO:0000256" key="1">
    <source>
        <dbReference type="PROSITE-ProRule" id="PRU01330"/>
    </source>
</evidence>
<evidence type="ECO:0000259" key="3">
    <source>
        <dbReference type="PROSITE" id="PS51986"/>
    </source>
</evidence>
<feature type="domain" description="GS beta-grasp" evidence="3">
    <location>
        <begin position="71"/>
        <end position="164"/>
    </location>
</feature>
<dbReference type="EMBL" id="JYNY01000226">
    <property type="protein sequence ID" value="KJJ85045.1"/>
    <property type="molecule type" value="Genomic_DNA"/>
</dbReference>
<dbReference type="InterPro" id="IPR052725">
    <property type="entry name" value="GS_Type-3"/>
</dbReference>
<dbReference type="GO" id="GO:0004356">
    <property type="term" value="F:glutamine synthetase activity"/>
    <property type="evidence" value="ECO:0007669"/>
    <property type="project" value="UniProtKB-EC"/>
</dbReference>
<evidence type="ECO:0000313" key="7">
    <source>
        <dbReference type="Proteomes" id="UP000033428"/>
    </source>
</evidence>
<feature type="domain" description="GS catalytic" evidence="4">
    <location>
        <begin position="169"/>
        <end position="605"/>
    </location>
</feature>
<dbReference type="PANTHER" id="PTHR42974:SF1">
    <property type="entry name" value="TYPE-3 GLUTAMINE SYNTHETASE"/>
    <property type="match status" value="1"/>
</dbReference>
<dbReference type="InterPro" id="IPR008146">
    <property type="entry name" value="Gln_synth_cat_dom"/>
</dbReference>
<gene>
    <name evidence="6" type="ORF">OMAG_001089</name>
    <name evidence="5" type="ORF">OMAG_001750</name>
</gene>
<evidence type="ECO:0000313" key="6">
    <source>
        <dbReference type="EMBL" id="KJJ85045.1"/>
    </source>
</evidence>
<dbReference type="PROSITE" id="PS51987">
    <property type="entry name" value="GS_CATALYTIC"/>
    <property type="match status" value="1"/>
</dbReference>
<name>A0A0F0CM25_9BACT</name>
<keyword evidence="5" id="KW-0436">Ligase</keyword>
<comment type="similarity">
    <text evidence="1 2">Belongs to the glutamine synthetase family.</text>
</comment>
<dbReference type="PROSITE" id="PS51986">
    <property type="entry name" value="GS_BETA_GRASP"/>
    <property type="match status" value="1"/>
</dbReference>
<organism evidence="5 7">
    <name type="scientific">Candidatus Omnitrophus magneticus</name>
    <dbReference type="NCBI Taxonomy" id="1609969"/>
    <lineage>
        <taxon>Bacteria</taxon>
        <taxon>Pseudomonadati</taxon>
        <taxon>Candidatus Omnitrophota</taxon>
        <taxon>Candidatus Omnitrophus</taxon>
    </lineage>
</organism>
<dbReference type="EMBL" id="JYNY01000372">
    <property type="protein sequence ID" value="KJJ84287.1"/>
    <property type="molecule type" value="Genomic_DNA"/>
</dbReference>
<dbReference type="PROSITE" id="PS00181">
    <property type="entry name" value="GLNA_ATP"/>
    <property type="match status" value="1"/>
</dbReference>
<dbReference type="SMART" id="SM01230">
    <property type="entry name" value="Gln-synt_C"/>
    <property type="match status" value="1"/>
</dbReference>
<keyword evidence="7" id="KW-1185">Reference proteome</keyword>
<dbReference type="PANTHER" id="PTHR42974">
    <property type="entry name" value="GLUTAMINE SYNTHETASE"/>
    <property type="match status" value="1"/>
</dbReference>
<dbReference type="InterPro" id="IPR022147">
    <property type="entry name" value="GSIII_N"/>
</dbReference>
<evidence type="ECO:0000313" key="5">
    <source>
        <dbReference type="EMBL" id="KJJ84287.1"/>
    </source>
</evidence>
<dbReference type="Pfam" id="PF12437">
    <property type="entry name" value="GSIII_N"/>
    <property type="match status" value="1"/>
</dbReference>
<proteinExistence type="inferred from homology"/>
<dbReference type="EC" id="6.3.1.2" evidence="5"/>
<dbReference type="Gene3D" id="3.30.590.10">
    <property type="entry name" value="Glutamine synthetase/guanido kinase, catalytic domain"/>
    <property type="match status" value="1"/>
</dbReference>
<evidence type="ECO:0000256" key="2">
    <source>
        <dbReference type="RuleBase" id="RU000384"/>
    </source>
</evidence>
<evidence type="ECO:0000259" key="4">
    <source>
        <dbReference type="PROSITE" id="PS51987"/>
    </source>
</evidence>
<dbReference type="Gene3D" id="1.20.120.1560">
    <property type="match status" value="1"/>
</dbReference>
<accession>A0A0F0CM25</accession>
<dbReference type="SUPFAM" id="SSF55931">
    <property type="entry name" value="Glutamine synthetase/guanido kinase"/>
    <property type="match status" value="1"/>
</dbReference>
<protein>
    <submittedName>
        <fullName evidence="5">Glutamine synthetase, catalytic region domain protein</fullName>
        <ecNumber evidence="5">6.3.1.2</ecNumber>
    </submittedName>
</protein>
<dbReference type="PATRIC" id="fig|1609969.3.peg.1168"/>
<dbReference type="InterPro" id="IPR027303">
    <property type="entry name" value="Gln_synth_gly_rich_site"/>
</dbReference>
<dbReference type="InterPro" id="IPR040577">
    <property type="entry name" value="Gln-synt_C"/>
</dbReference>
<dbReference type="InterPro" id="IPR014746">
    <property type="entry name" value="Gln_synth/guanido_kin_cat_dom"/>
</dbReference>
<dbReference type="Proteomes" id="UP000033428">
    <property type="component" value="Unassembled WGS sequence"/>
</dbReference>
<dbReference type="GO" id="GO:0006542">
    <property type="term" value="P:glutamine biosynthetic process"/>
    <property type="evidence" value="ECO:0007669"/>
    <property type="project" value="InterPro"/>
</dbReference>
<reference evidence="5 7" key="1">
    <citation type="submission" date="2015-02" db="EMBL/GenBank/DDBJ databases">
        <title>Single-cell genomics of uncultivated deep-branching MTB reveals a conserved set of magnetosome genes.</title>
        <authorList>
            <person name="Kolinko S."/>
            <person name="Richter M."/>
            <person name="Glockner F.O."/>
            <person name="Brachmann A."/>
            <person name="Schuler D."/>
        </authorList>
    </citation>
    <scope>NUCLEOTIDE SEQUENCE [LARGE SCALE GENOMIC DNA]</scope>
    <source>
        <strain evidence="5">SKK-01</strain>
    </source>
</reference>
<dbReference type="InterPro" id="IPR008147">
    <property type="entry name" value="Gln_synt_N"/>
</dbReference>
<sequence>MSEKCCNSSVERLTEIYGEDVFSLKVMKNYLSEKAFDSLAATIRDHKPLNATIADEVADAMKTWAVSRGATHFSHWFQPLTGATAEKHDSFISPNKDGEIMLKFSGKELIQGEPDASSFPSGGLRATFEARGYTAWDPTSPAFIRRGENNSTLCIPCVFCGYHGEALDKKTPLLRSVAALSKQVCRLAKLFGIKTEGKRAYATLGPEQEYFLIDREFYEARLDLLQTGRTLFGRRPAKHQQMEDHYFGAIKPRVIAFMEELDMALWQLAVPAKTRHNEVCPAQFEIAPMFEEQNLSIDHNMIVMQTLKDIAEKHGFVCLLHEKPFAGVNGSGKHNNWSIVGPDDKNWLSPGDTPHENAKFLTVICALLKAVDTYAPMLRAAVASAGNDHRLGANEAPPAIVSIFLGDQLTDIMQQLEKGRPNSSKAGGIIEIGVSSLPKLPKDVTDRNRTSPFAFTGNKFEFRAVGSSQSCSGANIVINTIFAEAVDEICSELETAVSKGKNFNDTLQGILQGIVKKHKRIIFNGDNYSAEWTKEAEKRGLPNLRNTPDTLEVIEKDKKYGALFEKYGVLTKEEFKSRNDVYHHAYEMTIAMEANCAITIAKTLVIPAALEYQGVLAETIQKVGSISKKITMLESKKLLVSLVSNVEEALAAVSELEASVASGKSAKKTIASMVKLREAIDALEGIIPKDKWPLPTYAEMMFMM</sequence>
<dbReference type="Pfam" id="PF00120">
    <property type="entry name" value="Gln-synt_C"/>
    <property type="match status" value="1"/>
</dbReference>